<dbReference type="AlphaFoldDB" id="S4P2X4"/>
<proteinExistence type="predicted"/>
<reference evidence="2" key="1">
    <citation type="journal article" date="2013" name="BMC Genomics">
        <title>Unscrambling butterfly oogenesis.</title>
        <authorList>
            <person name="Carter J.M."/>
            <person name="Baker S.C."/>
            <person name="Pink R."/>
            <person name="Carter D.R."/>
            <person name="Collins A."/>
            <person name="Tomlin J."/>
            <person name="Gibbs M."/>
            <person name="Breuker C.J."/>
        </authorList>
    </citation>
    <scope>NUCLEOTIDE SEQUENCE</scope>
    <source>
        <tissue evidence="2">Ovary</tissue>
    </source>
</reference>
<keyword evidence="1" id="KW-0812">Transmembrane</keyword>
<evidence type="ECO:0000313" key="2">
    <source>
        <dbReference type="EMBL" id="JAA80745.1"/>
    </source>
</evidence>
<keyword evidence="1" id="KW-1133">Transmembrane helix</keyword>
<reference evidence="2" key="2">
    <citation type="submission" date="2013-05" db="EMBL/GenBank/DDBJ databases">
        <authorList>
            <person name="Carter J.-M."/>
            <person name="Baker S.C."/>
            <person name="Pink R."/>
            <person name="Carter D.R.F."/>
            <person name="Collins A."/>
            <person name="Tomlin J."/>
            <person name="Gibbs M."/>
            <person name="Breuker C.J."/>
        </authorList>
    </citation>
    <scope>NUCLEOTIDE SEQUENCE</scope>
    <source>
        <tissue evidence="2">Ovary</tissue>
    </source>
</reference>
<protein>
    <submittedName>
        <fullName evidence="2">Uncharacterized protein</fullName>
    </submittedName>
</protein>
<sequence length="72" mass="7882">MVTRLHRLVPSLVPTLGCHIPILVVTIQHKKPTQKGQIPKLLWVLASYRSAIVYYLLGPALGPTCGAGLIRL</sequence>
<feature type="transmembrane region" description="Helical" evidence="1">
    <location>
        <begin position="12"/>
        <end position="29"/>
    </location>
</feature>
<organism evidence="2">
    <name type="scientific">Pararge aegeria</name>
    <name type="common">speckled wood butterfly</name>
    <dbReference type="NCBI Taxonomy" id="116150"/>
    <lineage>
        <taxon>Eukaryota</taxon>
        <taxon>Metazoa</taxon>
        <taxon>Ecdysozoa</taxon>
        <taxon>Arthropoda</taxon>
        <taxon>Hexapoda</taxon>
        <taxon>Insecta</taxon>
        <taxon>Pterygota</taxon>
        <taxon>Neoptera</taxon>
        <taxon>Endopterygota</taxon>
        <taxon>Lepidoptera</taxon>
        <taxon>Glossata</taxon>
        <taxon>Ditrysia</taxon>
        <taxon>Papilionoidea</taxon>
        <taxon>Nymphalidae</taxon>
        <taxon>Satyrinae</taxon>
        <taxon>Satyrini</taxon>
        <taxon>Parargina</taxon>
        <taxon>Pararge</taxon>
    </lineage>
</organism>
<dbReference type="EMBL" id="GAIX01011815">
    <property type="protein sequence ID" value="JAA80745.1"/>
    <property type="molecule type" value="Transcribed_RNA"/>
</dbReference>
<evidence type="ECO:0000256" key="1">
    <source>
        <dbReference type="SAM" id="Phobius"/>
    </source>
</evidence>
<keyword evidence="1" id="KW-0472">Membrane</keyword>
<accession>S4P2X4</accession>
<name>S4P2X4_9NEOP</name>